<dbReference type="PANTHER" id="PTHR39596">
    <property type="match status" value="1"/>
</dbReference>
<evidence type="ECO:0000313" key="2">
    <source>
        <dbReference type="Proteomes" id="UP000240883"/>
    </source>
</evidence>
<dbReference type="EMBL" id="KZ678135">
    <property type="protein sequence ID" value="PSN67164.1"/>
    <property type="molecule type" value="Genomic_DNA"/>
</dbReference>
<dbReference type="PANTHER" id="PTHR39596:SF2">
    <property type="entry name" value="HET DOMAIN PROTEIN (AFU_ORTHOLOGUE AFUA_1G17550)-RELATED"/>
    <property type="match status" value="1"/>
</dbReference>
<gene>
    <name evidence="1" type="ORF">BS50DRAFT_384097</name>
</gene>
<evidence type="ECO:0000313" key="1">
    <source>
        <dbReference type="EMBL" id="PSN67164.1"/>
    </source>
</evidence>
<reference evidence="1 2" key="1">
    <citation type="journal article" date="2018" name="Front. Microbiol.">
        <title>Genome-Wide Analysis of Corynespora cassiicola Leaf Fall Disease Putative Effectors.</title>
        <authorList>
            <person name="Lopez D."/>
            <person name="Ribeiro S."/>
            <person name="Label P."/>
            <person name="Fumanal B."/>
            <person name="Venisse J.S."/>
            <person name="Kohler A."/>
            <person name="de Oliveira R.R."/>
            <person name="Labutti K."/>
            <person name="Lipzen A."/>
            <person name="Lail K."/>
            <person name="Bauer D."/>
            <person name="Ohm R.A."/>
            <person name="Barry K.W."/>
            <person name="Spatafora J."/>
            <person name="Grigoriev I.V."/>
            <person name="Martin F.M."/>
            <person name="Pujade-Renaud V."/>
        </authorList>
    </citation>
    <scope>NUCLEOTIDE SEQUENCE [LARGE SCALE GENOMIC DNA]</scope>
    <source>
        <strain evidence="1 2">Philippines</strain>
    </source>
</reference>
<name>A0A2T2NP17_CORCC</name>
<protein>
    <recommendedName>
        <fullName evidence="3">Heterokaryon incompatibility domain-containing protein</fullName>
    </recommendedName>
</protein>
<dbReference type="OrthoDB" id="3940282at2759"/>
<dbReference type="AlphaFoldDB" id="A0A2T2NP17"/>
<evidence type="ECO:0008006" key="3">
    <source>
        <dbReference type="Google" id="ProtNLM"/>
    </source>
</evidence>
<keyword evidence="2" id="KW-1185">Reference proteome</keyword>
<proteinExistence type="predicted"/>
<organism evidence="1 2">
    <name type="scientific">Corynespora cassiicola Philippines</name>
    <dbReference type="NCBI Taxonomy" id="1448308"/>
    <lineage>
        <taxon>Eukaryota</taxon>
        <taxon>Fungi</taxon>
        <taxon>Dikarya</taxon>
        <taxon>Ascomycota</taxon>
        <taxon>Pezizomycotina</taxon>
        <taxon>Dothideomycetes</taxon>
        <taxon>Pleosporomycetidae</taxon>
        <taxon>Pleosporales</taxon>
        <taxon>Corynesporascaceae</taxon>
        <taxon>Corynespora</taxon>
    </lineage>
</organism>
<accession>A0A2T2NP17</accession>
<sequence>MGTSRTTISTERMSEFLVMLESRTRGEDDDYGDDDDELAECFLIVDRYCEIISEAILEIDFDDIRENEELICGRSPVNTDLIHLSMILMAETLEIGANMLNGYRIPDLGIGRWLKEQLLAAGWCRSEAFSLLDQEGTNKATILYLCQMDRYSLGRTSEHRLCGDSFRCVRENLDHSVYKTKHIADCLEQDCKAVIVDSINSQDVSNIVLSGNTPLITVSVEHSEPSNASVIIHSTSSSHENSKVQYVCISHVWSDGLGNLHQNSIPMCQALRIQKLVNDMFPDEMHPVPFWLDTLCVPLRRPARDEAIKAMRTTYTNAAKVLVLDAVLQQASISDIDITEVAMRIRTSTWGRRLWTFHESCLAKSLHYQFADRAITCEWLEQRQSEDSLALSQKYEVLHKPTSLPKFAIKRRLASINRTLENSILWIKSQERAFKFDPNHSTTDLTNCLRYRWTSRLADETICLAGILGHGLENVLEYEDEENRMIAFILSFDQLPSDILFINRPRIIREGYGWVPRTFLGGDHQTISLALPGSAHPTTTGLEISTEGMTIENVHYGTSQQIVGIKYRSQLYYMSPQNAGDSFTSDTGRSAILLRHWLRPDSAQPPGVTYGKAPGVFCTIVNEKEDLLIVRFEFTVDIEQNDFTDGPTMFWPTTPRSIQQRWLII</sequence>
<dbReference type="Proteomes" id="UP000240883">
    <property type="component" value="Unassembled WGS sequence"/>
</dbReference>
<dbReference type="STRING" id="1448308.A0A2T2NP17"/>